<dbReference type="GO" id="GO:0003677">
    <property type="term" value="F:DNA binding"/>
    <property type="evidence" value="ECO:0007669"/>
    <property type="project" value="InterPro"/>
</dbReference>
<keyword evidence="1" id="KW-0472">Membrane</keyword>
<dbReference type="EMBL" id="JANCNS010000003">
    <property type="protein sequence ID" value="MCP9200843.1"/>
    <property type="molecule type" value="Genomic_DNA"/>
</dbReference>
<reference evidence="3" key="1">
    <citation type="submission" date="2022-07" db="EMBL/GenBank/DDBJ databases">
        <title>Gramela sediminis sp. nov., isolated from deep-sea sediment of the Indian Ocean.</title>
        <authorList>
            <person name="Shi H."/>
        </authorList>
    </citation>
    <scope>NUCLEOTIDE SEQUENCE</scope>
    <source>
        <strain evidence="3">GC03-9</strain>
    </source>
</reference>
<dbReference type="PANTHER" id="PTHR37299">
    <property type="entry name" value="TRANSCRIPTIONAL REGULATOR-RELATED"/>
    <property type="match status" value="1"/>
</dbReference>
<gene>
    <name evidence="3" type="ORF">MKO06_13060</name>
</gene>
<evidence type="ECO:0000256" key="1">
    <source>
        <dbReference type="SAM" id="Phobius"/>
    </source>
</evidence>
<feature type="transmembrane region" description="Helical" evidence="1">
    <location>
        <begin position="107"/>
        <end position="130"/>
    </location>
</feature>
<dbReference type="Pfam" id="PF04397">
    <property type="entry name" value="LytTR"/>
    <property type="match status" value="1"/>
</dbReference>
<proteinExistence type="predicted"/>
<dbReference type="SMART" id="SM00850">
    <property type="entry name" value="LytTR"/>
    <property type="match status" value="1"/>
</dbReference>
<dbReference type="Proteomes" id="UP001155280">
    <property type="component" value="Unassembled WGS sequence"/>
</dbReference>
<keyword evidence="4" id="KW-1185">Reference proteome</keyword>
<evidence type="ECO:0000313" key="3">
    <source>
        <dbReference type="EMBL" id="MCP9200843.1"/>
    </source>
</evidence>
<feature type="transmembrane region" description="Helical" evidence="1">
    <location>
        <begin position="9"/>
        <end position="27"/>
    </location>
</feature>
<feature type="domain" description="HTH LytTR-type" evidence="2">
    <location>
        <begin position="154"/>
        <end position="251"/>
    </location>
</feature>
<evidence type="ECO:0000313" key="4">
    <source>
        <dbReference type="Proteomes" id="UP001155280"/>
    </source>
</evidence>
<organism evidence="3 4">
    <name type="scientific">Christiangramia oceanisediminis</name>
    <dbReference type="NCBI Taxonomy" id="2920386"/>
    <lineage>
        <taxon>Bacteria</taxon>
        <taxon>Pseudomonadati</taxon>
        <taxon>Bacteroidota</taxon>
        <taxon>Flavobacteriia</taxon>
        <taxon>Flavobacteriales</taxon>
        <taxon>Flavobacteriaceae</taxon>
        <taxon>Christiangramia</taxon>
    </lineage>
</organism>
<dbReference type="GO" id="GO:0000156">
    <property type="term" value="F:phosphorelay response regulator activity"/>
    <property type="evidence" value="ECO:0007669"/>
    <property type="project" value="InterPro"/>
</dbReference>
<dbReference type="Gene3D" id="2.40.50.1020">
    <property type="entry name" value="LytTr DNA-binding domain"/>
    <property type="match status" value="1"/>
</dbReference>
<dbReference type="AlphaFoldDB" id="A0A9X2R9I2"/>
<accession>A0A9X2R9I2</accession>
<name>A0A9X2R9I2_9FLAO</name>
<evidence type="ECO:0000259" key="2">
    <source>
        <dbReference type="PROSITE" id="PS50930"/>
    </source>
</evidence>
<sequence length="257" mass="29896">MTRRIGLHILYWILILIFLSIFFGFIWKSGLLAFYFSSLLLPIVIGTTYYFNFHLVPQYLLKGKYRKFSLYFFSMLVISLYLEMLVALVSFLFIAEASTAAIELQGLSIFILGITLYLIVFISSFIRLLFQLKKNTKLVENLQTEQEKNAQQSLLVKVNRKNHQVPLNDLLYIESLSDYVKIVTSETELTTRERITHLDSSLPQNFIRIHRSFIINKEKVNSFSNTEVMINGNSIPISRTYKKTALEVLEAQQIKPE</sequence>
<comment type="caution">
    <text evidence="3">The sequence shown here is derived from an EMBL/GenBank/DDBJ whole genome shotgun (WGS) entry which is preliminary data.</text>
</comment>
<dbReference type="InterPro" id="IPR046947">
    <property type="entry name" value="LytR-like"/>
</dbReference>
<dbReference type="RefSeq" id="WP_241552513.1">
    <property type="nucleotide sequence ID" value="NZ_JANCNS010000003.1"/>
</dbReference>
<keyword evidence="1" id="KW-1133">Transmembrane helix</keyword>
<dbReference type="PANTHER" id="PTHR37299:SF1">
    <property type="entry name" value="STAGE 0 SPORULATION PROTEIN A HOMOLOG"/>
    <property type="match status" value="1"/>
</dbReference>
<keyword evidence="1" id="KW-0812">Transmembrane</keyword>
<protein>
    <submittedName>
        <fullName evidence="3">LytTR family transcriptional regulator</fullName>
    </submittedName>
</protein>
<dbReference type="InterPro" id="IPR007492">
    <property type="entry name" value="LytTR_DNA-bd_dom"/>
</dbReference>
<feature type="transmembrane region" description="Helical" evidence="1">
    <location>
        <begin position="33"/>
        <end position="56"/>
    </location>
</feature>
<dbReference type="PROSITE" id="PS50930">
    <property type="entry name" value="HTH_LYTTR"/>
    <property type="match status" value="1"/>
</dbReference>
<feature type="transmembrane region" description="Helical" evidence="1">
    <location>
        <begin position="68"/>
        <end position="95"/>
    </location>
</feature>